<reference evidence="2" key="1">
    <citation type="submission" date="2020-11" db="EMBL/GenBank/DDBJ databases">
        <authorList>
            <person name="Tran Van P."/>
        </authorList>
    </citation>
    <scope>NUCLEOTIDE SEQUENCE</scope>
</reference>
<feature type="compositionally biased region" description="Low complexity" evidence="1">
    <location>
        <begin position="1"/>
        <end position="17"/>
    </location>
</feature>
<gene>
    <name evidence="2" type="ORF">TCMB3V08_LOCUS7493</name>
</gene>
<feature type="region of interest" description="Disordered" evidence="1">
    <location>
        <begin position="1"/>
        <end position="60"/>
    </location>
</feature>
<dbReference type="EMBL" id="OE182723">
    <property type="protein sequence ID" value="CAD7574889.1"/>
    <property type="molecule type" value="Genomic_DNA"/>
</dbReference>
<evidence type="ECO:0000256" key="1">
    <source>
        <dbReference type="SAM" id="MobiDB-lite"/>
    </source>
</evidence>
<evidence type="ECO:0000313" key="2">
    <source>
        <dbReference type="EMBL" id="CAD7574889.1"/>
    </source>
</evidence>
<protein>
    <submittedName>
        <fullName evidence="2">(California timema) hypothetical protein</fullName>
    </submittedName>
</protein>
<organism evidence="2">
    <name type="scientific">Timema californicum</name>
    <name type="common">California timema</name>
    <name type="synonym">Walking stick</name>
    <dbReference type="NCBI Taxonomy" id="61474"/>
    <lineage>
        <taxon>Eukaryota</taxon>
        <taxon>Metazoa</taxon>
        <taxon>Ecdysozoa</taxon>
        <taxon>Arthropoda</taxon>
        <taxon>Hexapoda</taxon>
        <taxon>Insecta</taxon>
        <taxon>Pterygota</taxon>
        <taxon>Neoptera</taxon>
        <taxon>Polyneoptera</taxon>
        <taxon>Phasmatodea</taxon>
        <taxon>Timematodea</taxon>
        <taxon>Timematoidea</taxon>
        <taxon>Timematidae</taxon>
        <taxon>Timema</taxon>
    </lineage>
</organism>
<proteinExistence type="predicted"/>
<feature type="compositionally biased region" description="Basic and acidic residues" evidence="1">
    <location>
        <begin position="35"/>
        <end position="44"/>
    </location>
</feature>
<dbReference type="AlphaFoldDB" id="A0A7R9J916"/>
<feature type="compositionally biased region" description="Polar residues" evidence="1">
    <location>
        <begin position="45"/>
        <end position="60"/>
    </location>
</feature>
<sequence length="60" mass="6630">MERVRTSSSTTPTISSPMALDTEGENNKAPEVVGEPEKWEERKPSVNQPSRVLSNKSSSR</sequence>
<name>A0A7R9J916_TIMCA</name>
<accession>A0A7R9J916</accession>